<dbReference type="SUPFAM" id="SSF47413">
    <property type="entry name" value="lambda repressor-like DNA-binding domains"/>
    <property type="match status" value="1"/>
</dbReference>
<dbReference type="InterPro" id="IPR010982">
    <property type="entry name" value="Lambda_DNA-bd_dom_sf"/>
</dbReference>
<protein>
    <submittedName>
        <fullName evidence="2">XRE family transcriptional regulator</fullName>
    </submittedName>
</protein>
<proteinExistence type="predicted"/>
<evidence type="ECO:0000259" key="1">
    <source>
        <dbReference type="PROSITE" id="PS50943"/>
    </source>
</evidence>
<dbReference type="PROSITE" id="PS50943">
    <property type="entry name" value="HTH_CROC1"/>
    <property type="match status" value="1"/>
</dbReference>
<feature type="domain" description="HTH cro/C1-type" evidence="1">
    <location>
        <begin position="9"/>
        <end position="65"/>
    </location>
</feature>
<dbReference type="InterPro" id="IPR001387">
    <property type="entry name" value="Cro/C1-type_HTH"/>
</dbReference>
<reference evidence="2 3" key="1">
    <citation type="submission" date="2019-03" db="EMBL/GenBank/DDBJ databases">
        <title>Bacillus niacini sp. nov. a Nicotinate-Metabolizing Mesophile Isolated from Soil.</title>
        <authorList>
            <person name="Zhang G."/>
        </authorList>
    </citation>
    <scope>NUCLEOTIDE SEQUENCE [LARGE SCALE GENOMIC DNA]</scope>
    <source>
        <strain evidence="2 3">WN066</strain>
    </source>
</reference>
<name>A0A4R5VY49_9BACI</name>
<gene>
    <name evidence="2" type="ORF">E2K98_04640</name>
</gene>
<evidence type="ECO:0000313" key="2">
    <source>
        <dbReference type="EMBL" id="TDK64153.1"/>
    </source>
</evidence>
<dbReference type="EMBL" id="SMYO01000002">
    <property type="protein sequence ID" value="TDK64153.1"/>
    <property type="molecule type" value="Genomic_DNA"/>
</dbReference>
<accession>A0A4R5VY49</accession>
<sequence>MDKKVIVKLQSLLQEHNMSSRELSRLTDVPRSTIRKLIRQEIQNIHLNHISRICAFFGINDIREIIDLVDISTESL</sequence>
<dbReference type="Pfam" id="PF13443">
    <property type="entry name" value="HTH_26"/>
    <property type="match status" value="1"/>
</dbReference>
<dbReference type="AlphaFoldDB" id="A0A4R5VY49"/>
<dbReference type="CDD" id="cd00093">
    <property type="entry name" value="HTH_XRE"/>
    <property type="match status" value="1"/>
</dbReference>
<dbReference type="RefSeq" id="WP_133333093.1">
    <property type="nucleotide sequence ID" value="NZ_SMYO01000002.1"/>
</dbReference>
<evidence type="ECO:0000313" key="3">
    <source>
        <dbReference type="Proteomes" id="UP000295132"/>
    </source>
</evidence>
<comment type="caution">
    <text evidence="2">The sequence shown here is derived from an EMBL/GenBank/DDBJ whole genome shotgun (WGS) entry which is preliminary data.</text>
</comment>
<dbReference type="Gene3D" id="1.10.260.40">
    <property type="entry name" value="lambda repressor-like DNA-binding domains"/>
    <property type="match status" value="1"/>
</dbReference>
<dbReference type="GO" id="GO:0003677">
    <property type="term" value="F:DNA binding"/>
    <property type="evidence" value="ECO:0007669"/>
    <property type="project" value="InterPro"/>
</dbReference>
<dbReference type="Proteomes" id="UP000295132">
    <property type="component" value="Unassembled WGS sequence"/>
</dbReference>
<organism evidence="2 3">
    <name type="scientific">Bacillus salipaludis</name>
    <dbReference type="NCBI Taxonomy" id="2547811"/>
    <lineage>
        <taxon>Bacteria</taxon>
        <taxon>Bacillati</taxon>
        <taxon>Bacillota</taxon>
        <taxon>Bacilli</taxon>
        <taxon>Bacillales</taxon>
        <taxon>Bacillaceae</taxon>
        <taxon>Bacillus</taxon>
    </lineage>
</organism>